<sequence length="412" mass="42302">MMRCTIIVFLLIFTSLSAAENRVHLNDETERIWNTPPELTPEAGQDGNSPQPRFLPFSASFSLSAGGSNAHSLSVGGSQDGISLSHSQSSISGGFDNAGSGISASQSSSFSAGLSGISASDANAFNLNHPAFGGHSQADSNSFALGQAGSGAHGIVGNNQASSEAHSSVGNAHSSASGSSPVANGFDAEEAKRPLGNRGGKPAWTNIAPNYDIGGLYTPSSGEPVVKINAGPKRPPLRLNVGIIDDRFTSRRPSVLITNYEPPTRQHRPFRARRPQVKLPNRRDRWTQGALTGPGPQEWSQNPETPSFQVSAASASSSASSSSKNGFSLGHSSSHSQTGPTGPTSWSTNYAQSSGEAQGHAQGAAAAFDRNYGGGIQGSFSSGAISATSVGNGHSQGNSASGNRGQNSRGQV</sequence>
<accession>A0A0C9PZU1</accession>
<name>A0A0C9PZU1_9HYME</name>
<feature type="compositionally biased region" description="Basic residues" evidence="1">
    <location>
        <begin position="265"/>
        <end position="276"/>
    </location>
</feature>
<feature type="chain" id="PRO_5002200867" evidence="2">
    <location>
        <begin position="20"/>
        <end position="412"/>
    </location>
</feature>
<feature type="region of interest" description="Disordered" evidence="1">
    <location>
        <begin position="154"/>
        <end position="186"/>
    </location>
</feature>
<gene>
    <name evidence="3" type="ORF">g.30850</name>
</gene>
<feature type="compositionally biased region" description="Polar residues" evidence="1">
    <location>
        <begin position="157"/>
        <end position="182"/>
    </location>
</feature>
<feature type="non-terminal residue" evidence="3">
    <location>
        <position position="412"/>
    </location>
</feature>
<feature type="compositionally biased region" description="Polar residues" evidence="1">
    <location>
        <begin position="378"/>
        <end position="412"/>
    </location>
</feature>
<evidence type="ECO:0000256" key="2">
    <source>
        <dbReference type="SAM" id="SignalP"/>
    </source>
</evidence>
<protein>
    <submittedName>
        <fullName evidence="3">ORF c21314_g1_i1|g.30850 c21314_g1_i1|m.308 50 type:3prime_partial len:413 (+) protein</fullName>
    </submittedName>
</protein>
<feature type="signal peptide" evidence="2">
    <location>
        <begin position="1"/>
        <end position="19"/>
    </location>
</feature>
<feature type="compositionally biased region" description="Low complexity" evidence="1">
    <location>
        <begin position="351"/>
        <end position="367"/>
    </location>
</feature>
<feature type="compositionally biased region" description="Polar residues" evidence="1">
    <location>
        <begin position="298"/>
        <end position="310"/>
    </location>
</feature>
<evidence type="ECO:0000256" key="1">
    <source>
        <dbReference type="SAM" id="MobiDB-lite"/>
    </source>
</evidence>
<proteinExistence type="predicted"/>
<keyword evidence="2" id="KW-0732">Signal</keyword>
<dbReference type="AlphaFoldDB" id="A0A0C9PZU1"/>
<feature type="region of interest" description="Disordered" evidence="1">
    <location>
        <begin position="258"/>
        <end position="412"/>
    </location>
</feature>
<organism evidence="3">
    <name type="scientific">Fopius arisanus</name>
    <dbReference type="NCBI Taxonomy" id="64838"/>
    <lineage>
        <taxon>Eukaryota</taxon>
        <taxon>Metazoa</taxon>
        <taxon>Ecdysozoa</taxon>
        <taxon>Arthropoda</taxon>
        <taxon>Hexapoda</taxon>
        <taxon>Insecta</taxon>
        <taxon>Pterygota</taxon>
        <taxon>Neoptera</taxon>
        <taxon>Endopterygota</taxon>
        <taxon>Hymenoptera</taxon>
        <taxon>Apocrita</taxon>
        <taxon>Ichneumonoidea</taxon>
        <taxon>Braconidae</taxon>
        <taxon>Opiinae</taxon>
        <taxon>Fopius</taxon>
    </lineage>
</organism>
<reference evidence="3" key="1">
    <citation type="submission" date="2015-01" db="EMBL/GenBank/DDBJ databases">
        <title>Transcriptome Assembly of Fopius arisanus.</title>
        <authorList>
            <person name="Geib S."/>
        </authorList>
    </citation>
    <scope>NUCLEOTIDE SEQUENCE</scope>
</reference>
<feature type="compositionally biased region" description="Polar residues" evidence="1">
    <location>
        <begin position="324"/>
        <end position="350"/>
    </location>
</feature>
<feature type="compositionally biased region" description="Low complexity" evidence="1">
    <location>
        <begin position="311"/>
        <end position="323"/>
    </location>
</feature>
<evidence type="ECO:0000313" key="3">
    <source>
        <dbReference type="EMBL" id="JAG76840.1"/>
    </source>
</evidence>
<dbReference type="EMBL" id="GBYB01007073">
    <property type="protein sequence ID" value="JAG76840.1"/>
    <property type="molecule type" value="Transcribed_RNA"/>
</dbReference>